<dbReference type="GO" id="GO:0030276">
    <property type="term" value="F:clathrin binding"/>
    <property type="evidence" value="ECO:0007669"/>
    <property type="project" value="TreeGrafter"/>
</dbReference>
<feature type="region of interest" description="Disordered" evidence="1">
    <location>
        <begin position="142"/>
        <end position="174"/>
    </location>
</feature>
<keyword evidence="3" id="KW-1185">Reference proteome</keyword>
<gene>
    <name evidence="2" type="ORF">STAS_25080</name>
</gene>
<dbReference type="InterPro" id="IPR001623">
    <property type="entry name" value="DnaJ_domain"/>
</dbReference>
<feature type="region of interest" description="Disordered" evidence="1">
    <location>
        <begin position="377"/>
        <end position="409"/>
    </location>
</feature>
<proteinExistence type="predicted"/>
<dbReference type="OrthoDB" id="1717591at2759"/>
<dbReference type="SUPFAM" id="SSF46565">
    <property type="entry name" value="Chaperone J-domain"/>
    <property type="match status" value="1"/>
</dbReference>
<feature type="region of interest" description="Disordered" evidence="1">
    <location>
        <begin position="1"/>
        <end position="117"/>
    </location>
</feature>
<feature type="compositionally biased region" description="Polar residues" evidence="1">
    <location>
        <begin position="8"/>
        <end position="20"/>
    </location>
</feature>
<evidence type="ECO:0000256" key="1">
    <source>
        <dbReference type="SAM" id="MobiDB-lite"/>
    </source>
</evidence>
<feature type="compositionally biased region" description="Basic and acidic residues" evidence="1">
    <location>
        <begin position="162"/>
        <end position="174"/>
    </location>
</feature>
<protein>
    <submittedName>
        <fullName evidence="2">Chaperone DnaJ-domain superfamily protein</fullName>
    </submittedName>
</protein>
<dbReference type="FunFam" id="1.10.287.110:FF:000043">
    <property type="entry name" value="J-domain protein required for chloroplast accumulation response 1"/>
    <property type="match status" value="1"/>
</dbReference>
<dbReference type="AlphaFoldDB" id="A0A5A7QSI3"/>
<reference evidence="3" key="1">
    <citation type="journal article" date="2019" name="Curr. Biol.">
        <title>Genome Sequence of Striga asiatica Provides Insight into the Evolution of Plant Parasitism.</title>
        <authorList>
            <person name="Yoshida S."/>
            <person name="Kim S."/>
            <person name="Wafula E.K."/>
            <person name="Tanskanen J."/>
            <person name="Kim Y.M."/>
            <person name="Honaas L."/>
            <person name="Yang Z."/>
            <person name="Spallek T."/>
            <person name="Conn C.E."/>
            <person name="Ichihashi Y."/>
            <person name="Cheong K."/>
            <person name="Cui S."/>
            <person name="Der J.P."/>
            <person name="Gundlach H."/>
            <person name="Jiao Y."/>
            <person name="Hori C."/>
            <person name="Ishida J.K."/>
            <person name="Kasahara H."/>
            <person name="Kiba T."/>
            <person name="Kim M.S."/>
            <person name="Koo N."/>
            <person name="Laohavisit A."/>
            <person name="Lee Y.H."/>
            <person name="Lumba S."/>
            <person name="McCourt P."/>
            <person name="Mortimer J.C."/>
            <person name="Mutuku J.M."/>
            <person name="Nomura T."/>
            <person name="Sasaki-Sekimoto Y."/>
            <person name="Seto Y."/>
            <person name="Wang Y."/>
            <person name="Wakatake T."/>
            <person name="Sakakibara H."/>
            <person name="Demura T."/>
            <person name="Yamaguchi S."/>
            <person name="Yoneyama K."/>
            <person name="Manabe R.I."/>
            <person name="Nelson D.C."/>
            <person name="Schulman A.H."/>
            <person name="Timko M.P."/>
            <person name="dePamphilis C.W."/>
            <person name="Choi D."/>
            <person name="Shirasu K."/>
        </authorList>
    </citation>
    <scope>NUCLEOTIDE SEQUENCE [LARGE SCALE GENOMIC DNA]</scope>
    <source>
        <strain evidence="3">cv. UVA1</strain>
    </source>
</reference>
<dbReference type="Gene3D" id="1.10.287.110">
    <property type="entry name" value="DnaJ domain"/>
    <property type="match status" value="1"/>
</dbReference>
<name>A0A5A7QSI3_STRAF</name>
<comment type="caution">
    <text evidence="2">The sequence shown here is derived from an EMBL/GenBank/DDBJ whole genome shotgun (WGS) entry which is preliminary data.</text>
</comment>
<dbReference type="Proteomes" id="UP000325081">
    <property type="component" value="Unassembled WGS sequence"/>
</dbReference>
<feature type="compositionally biased region" description="Low complexity" evidence="1">
    <location>
        <begin position="144"/>
        <end position="159"/>
    </location>
</feature>
<dbReference type="InterPro" id="IPR036869">
    <property type="entry name" value="J_dom_sf"/>
</dbReference>
<feature type="region of interest" description="Disordered" evidence="1">
    <location>
        <begin position="291"/>
        <end position="329"/>
    </location>
</feature>
<sequence>MEKFMQRENVQVGLSSSARGPSSDDVDFNDVFGGPPRRFSMQEPNKEKARLPWVEKPIFGEESGPRRRQQRDDFFDDIFRGSKENDRDGVFGSGPGSRIMSPVRPFSPKTEPFGTSLPTQFSLPAKFIKTVELPPFGSNINALSSPQSSSPSSRFSSQSIKGQDHKTRRNRVDSYDSPLADESFHFSIYKWAGWEVPVLLPGFLAGNSLKSKKSSGYYDDITMELENEVSRTKSGVSVNENVVLEGEKACVEKKVEKKQVLLKKEIKSLEKEAKKPLRAFLHCDEVDQKPKPEIGAANSRDVKNANKHEKKTNVNKVQHGAAANSVKSSVSRGKVKEFVQIFNQNETQVILNAAKDKEKVHEAYKKSDVSLKVDMSINDKGSREHSSKPVSTNVKKNISSESFHKESKVAPENLDDSLEDNFMVQELSYDHEKVTRDEGCEDTKTIDAKIQQWSFGKKGNIRSLLSTLQCVLWSGSGWNPVPLVDLIETNSVKRAYQKALLRLHPDKLQQKGAAFHQKYIAEKVFDILQEAWDHFNSSSINL</sequence>
<dbReference type="GO" id="GO:0072583">
    <property type="term" value="P:clathrin-dependent endocytosis"/>
    <property type="evidence" value="ECO:0007669"/>
    <property type="project" value="TreeGrafter"/>
</dbReference>
<feature type="compositionally biased region" description="Basic and acidic residues" evidence="1">
    <location>
        <begin position="70"/>
        <end position="89"/>
    </location>
</feature>
<dbReference type="EMBL" id="BKCP01008070">
    <property type="protein sequence ID" value="GER47936.1"/>
    <property type="molecule type" value="Genomic_DNA"/>
</dbReference>
<evidence type="ECO:0000313" key="3">
    <source>
        <dbReference type="Proteomes" id="UP000325081"/>
    </source>
</evidence>
<feature type="compositionally biased region" description="Polar residues" evidence="1">
    <location>
        <begin position="388"/>
        <end position="401"/>
    </location>
</feature>
<dbReference type="CDD" id="cd06257">
    <property type="entry name" value="DnaJ"/>
    <property type="match status" value="1"/>
</dbReference>
<dbReference type="PANTHER" id="PTHR23172">
    <property type="entry name" value="AUXILIN/CYCLIN G-ASSOCIATED KINASE-RELATED"/>
    <property type="match status" value="1"/>
</dbReference>
<evidence type="ECO:0000313" key="2">
    <source>
        <dbReference type="EMBL" id="GER47936.1"/>
    </source>
</evidence>
<dbReference type="GO" id="GO:0031982">
    <property type="term" value="C:vesicle"/>
    <property type="evidence" value="ECO:0007669"/>
    <property type="project" value="TreeGrafter"/>
</dbReference>
<accession>A0A5A7QSI3</accession>
<dbReference type="GO" id="GO:0072318">
    <property type="term" value="P:clathrin coat disassembly"/>
    <property type="evidence" value="ECO:0007669"/>
    <property type="project" value="TreeGrafter"/>
</dbReference>
<organism evidence="2 3">
    <name type="scientific">Striga asiatica</name>
    <name type="common">Asiatic witchweed</name>
    <name type="synonym">Buchnera asiatica</name>
    <dbReference type="NCBI Taxonomy" id="4170"/>
    <lineage>
        <taxon>Eukaryota</taxon>
        <taxon>Viridiplantae</taxon>
        <taxon>Streptophyta</taxon>
        <taxon>Embryophyta</taxon>
        <taxon>Tracheophyta</taxon>
        <taxon>Spermatophyta</taxon>
        <taxon>Magnoliopsida</taxon>
        <taxon>eudicotyledons</taxon>
        <taxon>Gunneridae</taxon>
        <taxon>Pentapetalae</taxon>
        <taxon>asterids</taxon>
        <taxon>lamiids</taxon>
        <taxon>Lamiales</taxon>
        <taxon>Orobanchaceae</taxon>
        <taxon>Buchnereae</taxon>
        <taxon>Striga</taxon>
    </lineage>
</organism>
<dbReference type="PANTHER" id="PTHR23172:SF64">
    <property type="entry name" value="J DOMAIN-CONTAINING PROTEIN REQUIRED FOR CHLOROPLAST ACCUMULATION RESPONSE 1"/>
    <property type="match status" value="1"/>
</dbReference>
<dbReference type="GO" id="GO:0005737">
    <property type="term" value="C:cytoplasm"/>
    <property type="evidence" value="ECO:0007669"/>
    <property type="project" value="TreeGrafter"/>
</dbReference>